<dbReference type="RefSeq" id="WP_133849751.1">
    <property type="nucleotide sequence ID" value="NZ_SNXZ01000002.1"/>
</dbReference>
<organism evidence="3 4">
    <name type="scientific">Labedaea rhizosphaerae</name>
    <dbReference type="NCBI Taxonomy" id="598644"/>
    <lineage>
        <taxon>Bacteria</taxon>
        <taxon>Bacillati</taxon>
        <taxon>Actinomycetota</taxon>
        <taxon>Actinomycetes</taxon>
        <taxon>Pseudonocardiales</taxon>
        <taxon>Pseudonocardiaceae</taxon>
        <taxon>Labedaea</taxon>
    </lineage>
</organism>
<dbReference type="Proteomes" id="UP000295444">
    <property type="component" value="Unassembled WGS sequence"/>
</dbReference>
<dbReference type="Pfam" id="PF14065">
    <property type="entry name" value="Pvc16_N"/>
    <property type="match status" value="1"/>
</dbReference>
<evidence type="ECO:0000256" key="1">
    <source>
        <dbReference type="SAM" id="MobiDB-lite"/>
    </source>
</evidence>
<name>A0A4R6SJG0_LABRH</name>
<dbReference type="EMBL" id="SNXZ01000002">
    <property type="protein sequence ID" value="TDQ01138.1"/>
    <property type="molecule type" value="Genomic_DNA"/>
</dbReference>
<proteinExistence type="predicted"/>
<accession>A0A4R6SJG0</accession>
<keyword evidence="4" id="KW-1185">Reference proteome</keyword>
<evidence type="ECO:0000313" key="3">
    <source>
        <dbReference type="EMBL" id="TDQ01138.1"/>
    </source>
</evidence>
<dbReference type="OrthoDB" id="4350616at2"/>
<evidence type="ECO:0000313" key="4">
    <source>
        <dbReference type="Proteomes" id="UP000295444"/>
    </source>
</evidence>
<comment type="caution">
    <text evidence="3">The sequence shown here is derived from an EMBL/GenBank/DDBJ whole genome shotgun (WGS) entry which is preliminary data.</text>
</comment>
<sequence>MLHDVDTVVRSMLAEALPAGTAVRFDPPDPAWRAGGEAVGALLYRVVEDLAARAAAWSDVRDGNGRVTARVPVSRRYQLTYLLTAWAADVEREHALLGMALAGLGVGTSVPEQHLHGGLHDVALAVASPEFAPAPLDLWSALGIPPRASIELVLTAPVPMPVVTELAPAPAQVDLGIAGSRPPDPEPVRSVPPPRGRITESPA</sequence>
<gene>
    <name evidence="3" type="ORF">EV186_1021005</name>
</gene>
<dbReference type="InterPro" id="IPR025351">
    <property type="entry name" value="Pvc16_N"/>
</dbReference>
<dbReference type="AlphaFoldDB" id="A0A4R6SJG0"/>
<reference evidence="3 4" key="1">
    <citation type="submission" date="2019-03" db="EMBL/GenBank/DDBJ databases">
        <title>Genomic Encyclopedia of Type Strains, Phase IV (KMG-IV): sequencing the most valuable type-strain genomes for metagenomic binning, comparative biology and taxonomic classification.</title>
        <authorList>
            <person name="Goeker M."/>
        </authorList>
    </citation>
    <scope>NUCLEOTIDE SEQUENCE [LARGE SCALE GENOMIC DNA]</scope>
    <source>
        <strain evidence="3 4">DSM 45361</strain>
    </source>
</reference>
<feature type="region of interest" description="Disordered" evidence="1">
    <location>
        <begin position="174"/>
        <end position="203"/>
    </location>
</feature>
<feature type="domain" description="Pvc16 N-terminal" evidence="2">
    <location>
        <begin position="4"/>
        <end position="167"/>
    </location>
</feature>
<protein>
    <submittedName>
        <fullName evidence="3">Uncharacterized protein DUF4255</fullName>
    </submittedName>
</protein>
<evidence type="ECO:0000259" key="2">
    <source>
        <dbReference type="Pfam" id="PF14065"/>
    </source>
</evidence>